<dbReference type="Proteomes" id="UP000254134">
    <property type="component" value="Unassembled WGS sequence"/>
</dbReference>
<dbReference type="InterPro" id="IPR052170">
    <property type="entry name" value="M29_Exopeptidase"/>
</dbReference>
<keyword evidence="1" id="KW-0479">Metal-binding</keyword>
<accession>A0A7M2YX91</accession>
<reference evidence="3" key="2">
    <citation type="journal article" date="2019" name="MicrobiologyOpen">
        <title>High-quality draft genome sequence of Gaiella occulta isolated from a 150 meter deep mineral water borehole and comparison with the genome sequences of other deep-branching lineages of the phylum Actinobacteria.</title>
        <authorList>
            <person name="Severino R."/>
            <person name="Froufe H.J.C."/>
            <person name="Barroso C."/>
            <person name="Albuquerque L."/>
            <person name="Lobo-da-Cunha A."/>
            <person name="da Costa M.S."/>
            <person name="Egas C."/>
        </authorList>
    </citation>
    <scope>NUCLEOTIDE SEQUENCE [LARGE SCALE GENOMIC DNA]</scope>
    <source>
        <strain evidence="3">F2-233</strain>
    </source>
</reference>
<dbReference type="Pfam" id="PF26233">
    <property type="entry name" value="NicX"/>
    <property type="match status" value="1"/>
</dbReference>
<reference evidence="2 3" key="1">
    <citation type="submission" date="2018-07" db="EMBL/GenBank/DDBJ databases">
        <title>High-quality-draft genome sequence of Gaiella occulta.</title>
        <authorList>
            <person name="Severino R."/>
            <person name="Froufe H.J.C."/>
            <person name="Rainey F.A."/>
            <person name="Barroso C."/>
            <person name="Albuquerque L."/>
            <person name="Lobo-Da-Cunha A."/>
            <person name="Da Costa M.S."/>
            <person name="Egas C."/>
        </authorList>
    </citation>
    <scope>NUCLEOTIDE SEQUENCE [LARGE SCALE GENOMIC DNA]</scope>
    <source>
        <strain evidence="2 3">F2-233</strain>
    </source>
</reference>
<dbReference type="AlphaFoldDB" id="A0A7M2YX91"/>
<dbReference type="GO" id="GO:0046872">
    <property type="term" value="F:metal ion binding"/>
    <property type="evidence" value="ECO:0007669"/>
    <property type="project" value="UniProtKB-KW"/>
</dbReference>
<keyword evidence="2" id="KW-0378">Hydrolase</keyword>
<sequence>MSSYSQSFVDLTRAALEMCGVQEGETVAVLAQGDQRVDYARTFMDAAQKLGATSYLVTLPEVSSSLDGSFGAWTVGATPLARNRPVIEALKEADLLIDLMFLLFSKEQLEIQAAGTRVLLCIEPVDLLQRLFPTQEIRERVEAGEQLLRQAKTLRFTNEAGTDVTYQLGHYPVMTQYGHTDTAGRWDHWPSGFVFTGGADDGVDGKVVIAPGDILLPHKSYVQSPIELTIEQGRIVDIRGSVDADLLRDYMAAFDDERAYGIAHIGWGLDHRARWSALATDTRGMGMEVRSFYGNVLFSTGPNGELGGTNDTACHVDVPMRNCSLFLDDEPIVLDGDVVVAEMKAAAGTRA</sequence>
<dbReference type="PANTHER" id="PTHR34448:SF1">
    <property type="entry name" value="BLL6088 PROTEIN"/>
    <property type="match status" value="1"/>
</dbReference>
<keyword evidence="2" id="KW-0482">Metalloprotease</keyword>
<dbReference type="PANTHER" id="PTHR34448">
    <property type="entry name" value="AMINOPEPTIDASE"/>
    <property type="match status" value="1"/>
</dbReference>
<comment type="caution">
    <text evidence="2">The sequence shown here is derived from an EMBL/GenBank/DDBJ whole genome shotgun (WGS) entry which is preliminary data.</text>
</comment>
<keyword evidence="2" id="KW-0645">Protease</keyword>
<organism evidence="2 3">
    <name type="scientific">Gaiella occulta</name>
    <dbReference type="NCBI Taxonomy" id="1002870"/>
    <lineage>
        <taxon>Bacteria</taxon>
        <taxon>Bacillati</taxon>
        <taxon>Actinomycetota</taxon>
        <taxon>Thermoleophilia</taxon>
        <taxon>Gaiellales</taxon>
        <taxon>Gaiellaceae</taxon>
        <taxon>Gaiella</taxon>
    </lineage>
</organism>
<keyword evidence="3" id="KW-1185">Reference proteome</keyword>
<dbReference type="GO" id="GO:0006508">
    <property type="term" value="P:proteolysis"/>
    <property type="evidence" value="ECO:0007669"/>
    <property type="project" value="UniProtKB-KW"/>
</dbReference>
<evidence type="ECO:0000313" key="2">
    <source>
        <dbReference type="EMBL" id="RDI74753.1"/>
    </source>
</evidence>
<protein>
    <submittedName>
        <fullName evidence="2">Thermophilic metalloprotease (M29)</fullName>
    </submittedName>
</protein>
<dbReference type="RefSeq" id="WP_114796050.1">
    <property type="nucleotide sequence ID" value="NZ_QQZY01000003.1"/>
</dbReference>
<dbReference type="GO" id="GO:0008237">
    <property type="term" value="F:metallopeptidase activity"/>
    <property type="evidence" value="ECO:0007669"/>
    <property type="project" value="UniProtKB-KW"/>
</dbReference>
<dbReference type="EMBL" id="QQZY01000003">
    <property type="protein sequence ID" value="RDI74753.1"/>
    <property type="molecule type" value="Genomic_DNA"/>
</dbReference>
<name>A0A7M2YX91_9ACTN</name>
<dbReference type="SUPFAM" id="SSF144052">
    <property type="entry name" value="Thermophilic metalloprotease-like"/>
    <property type="match status" value="1"/>
</dbReference>
<dbReference type="InterPro" id="IPR058739">
    <property type="entry name" value="NicX"/>
</dbReference>
<evidence type="ECO:0000256" key="1">
    <source>
        <dbReference type="ARBA" id="ARBA00022723"/>
    </source>
</evidence>
<proteinExistence type="predicted"/>
<evidence type="ECO:0000313" key="3">
    <source>
        <dbReference type="Proteomes" id="UP000254134"/>
    </source>
</evidence>
<gene>
    <name evidence="2" type="ORF">Gocc_1642</name>
</gene>
<dbReference type="OrthoDB" id="6918951at2"/>